<evidence type="ECO:0000256" key="4">
    <source>
        <dbReference type="ARBA" id="ARBA00023267"/>
    </source>
</evidence>
<keyword evidence="3" id="KW-0067">ATP-binding</keyword>
<dbReference type="InterPro" id="IPR004408">
    <property type="entry name" value="Biotin_CoA_COase_ligase"/>
</dbReference>
<dbReference type="InterPro" id="IPR004143">
    <property type="entry name" value="BPL_LPL_catalytic"/>
</dbReference>
<sequence>MLNKHKILSNLPADRLELCLFKSIDSTNEECKRINLVKDIHVIIAEEQTMGKGRLGKKWSSPSSGNIYMSISSKKIKDTIAPLSLITGLICANSINKLLGNKYIGLKWPNDIIFSRKKVGGILVEKEVMGKDINNIIGIGINLKIYEKESWWGDLHQFGIENKRNLLINNILKNFLSFFDYGINNWSDEWQELCVHIGSKIKVKHNGKLIDEGIFIGISSDGSLNLKLKDGKITKYEYGEISIEGIY</sequence>
<dbReference type="AlphaFoldDB" id="A0A937I7W5"/>
<evidence type="ECO:0000313" key="8">
    <source>
        <dbReference type="EMBL" id="MBL6818210.1"/>
    </source>
</evidence>
<comment type="catalytic activity">
    <reaction evidence="6">
        <text>biotin + L-lysyl-[protein] + ATP = N(6)-biotinyl-L-lysyl-[protein] + AMP + diphosphate + H(+)</text>
        <dbReference type="Rhea" id="RHEA:11756"/>
        <dbReference type="Rhea" id="RHEA-COMP:9752"/>
        <dbReference type="Rhea" id="RHEA-COMP:10505"/>
        <dbReference type="ChEBI" id="CHEBI:15378"/>
        <dbReference type="ChEBI" id="CHEBI:29969"/>
        <dbReference type="ChEBI" id="CHEBI:30616"/>
        <dbReference type="ChEBI" id="CHEBI:33019"/>
        <dbReference type="ChEBI" id="CHEBI:57586"/>
        <dbReference type="ChEBI" id="CHEBI:83144"/>
        <dbReference type="ChEBI" id="CHEBI:456215"/>
        <dbReference type="EC" id="6.3.4.15"/>
    </reaction>
</comment>
<evidence type="ECO:0000256" key="5">
    <source>
        <dbReference type="ARBA" id="ARBA00024227"/>
    </source>
</evidence>
<dbReference type="NCBIfam" id="TIGR00121">
    <property type="entry name" value="birA_ligase"/>
    <property type="match status" value="1"/>
</dbReference>
<evidence type="ECO:0000256" key="3">
    <source>
        <dbReference type="ARBA" id="ARBA00022840"/>
    </source>
</evidence>
<dbReference type="EC" id="6.3.4.15" evidence="5"/>
<comment type="caution">
    <text evidence="8">The sequence shown here is derived from an EMBL/GenBank/DDBJ whole genome shotgun (WGS) entry which is preliminary data.</text>
</comment>
<dbReference type="GO" id="GO:0005524">
    <property type="term" value="F:ATP binding"/>
    <property type="evidence" value="ECO:0007669"/>
    <property type="project" value="UniProtKB-KW"/>
</dbReference>
<dbReference type="InterPro" id="IPR008988">
    <property type="entry name" value="Transcriptional_repressor_C"/>
</dbReference>
<dbReference type="InterPro" id="IPR045864">
    <property type="entry name" value="aa-tRNA-synth_II/BPL/LPL"/>
</dbReference>
<dbReference type="Gene3D" id="2.30.30.100">
    <property type="match status" value="1"/>
</dbReference>
<gene>
    <name evidence="8" type="ORF">ISQ64_02250</name>
</gene>
<organism evidence="8 9">
    <name type="scientific">SAR86 cluster bacterium</name>
    <dbReference type="NCBI Taxonomy" id="2030880"/>
    <lineage>
        <taxon>Bacteria</taxon>
        <taxon>Pseudomonadati</taxon>
        <taxon>Pseudomonadota</taxon>
        <taxon>Gammaproteobacteria</taxon>
        <taxon>SAR86 cluster</taxon>
    </lineage>
</organism>
<evidence type="ECO:0000256" key="6">
    <source>
        <dbReference type="ARBA" id="ARBA00047846"/>
    </source>
</evidence>
<dbReference type="SUPFAM" id="SSF55681">
    <property type="entry name" value="Class II aaRS and biotin synthetases"/>
    <property type="match status" value="1"/>
</dbReference>
<evidence type="ECO:0000256" key="1">
    <source>
        <dbReference type="ARBA" id="ARBA00022598"/>
    </source>
</evidence>
<dbReference type="Proteomes" id="UP000711391">
    <property type="component" value="Unassembled WGS sequence"/>
</dbReference>
<reference evidence="8" key="1">
    <citation type="submission" date="2020-10" db="EMBL/GenBank/DDBJ databases">
        <title>Microbiome of the Black Sea water column analyzed by genome centric metagenomics.</title>
        <authorList>
            <person name="Cabello-Yeves P.J."/>
            <person name="Callieri C."/>
            <person name="Picazo A."/>
            <person name="Mehrshad M."/>
            <person name="Haro-Moreno J.M."/>
            <person name="Roda-Garcia J."/>
            <person name="Dzembekova N."/>
            <person name="Slabakova V."/>
            <person name="Slabakova N."/>
            <person name="Moncheva S."/>
            <person name="Rodriguez-Valera F."/>
        </authorList>
    </citation>
    <scope>NUCLEOTIDE SEQUENCE</scope>
    <source>
        <strain evidence="8">BS307-5m-G50</strain>
    </source>
</reference>
<dbReference type="EMBL" id="JADHQD010000009">
    <property type="protein sequence ID" value="MBL6818210.1"/>
    <property type="molecule type" value="Genomic_DNA"/>
</dbReference>
<dbReference type="Pfam" id="PF03099">
    <property type="entry name" value="BPL_LplA_LipB"/>
    <property type="match status" value="1"/>
</dbReference>
<proteinExistence type="predicted"/>
<dbReference type="PANTHER" id="PTHR12835">
    <property type="entry name" value="BIOTIN PROTEIN LIGASE"/>
    <property type="match status" value="1"/>
</dbReference>
<protein>
    <recommendedName>
        <fullName evidence="5">biotin--[biotin carboxyl-carrier protein] ligase</fullName>
        <ecNumber evidence="5">6.3.4.15</ecNumber>
    </recommendedName>
</protein>
<keyword evidence="2" id="KW-0547">Nucleotide-binding</keyword>
<dbReference type="GO" id="GO:0004077">
    <property type="term" value="F:biotin--[biotin carboxyl-carrier protein] ligase activity"/>
    <property type="evidence" value="ECO:0007669"/>
    <property type="project" value="UniProtKB-EC"/>
</dbReference>
<feature type="domain" description="BPL/LPL catalytic" evidence="7">
    <location>
        <begin position="10"/>
        <end position="187"/>
    </location>
</feature>
<evidence type="ECO:0000256" key="2">
    <source>
        <dbReference type="ARBA" id="ARBA00022741"/>
    </source>
</evidence>
<evidence type="ECO:0000259" key="7">
    <source>
        <dbReference type="PROSITE" id="PS51733"/>
    </source>
</evidence>
<name>A0A937I7W5_9GAMM</name>
<keyword evidence="4" id="KW-0092">Biotin</keyword>
<dbReference type="PROSITE" id="PS51733">
    <property type="entry name" value="BPL_LPL_CATALYTIC"/>
    <property type="match status" value="1"/>
</dbReference>
<keyword evidence="1 8" id="KW-0436">Ligase</keyword>
<dbReference type="InterPro" id="IPR003142">
    <property type="entry name" value="BPL_C"/>
</dbReference>
<dbReference type="PANTHER" id="PTHR12835:SF5">
    <property type="entry name" value="BIOTIN--PROTEIN LIGASE"/>
    <property type="match status" value="1"/>
</dbReference>
<dbReference type="GO" id="GO:0005737">
    <property type="term" value="C:cytoplasm"/>
    <property type="evidence" value="ECO:0007669"/>
    <property type="project" value="TreeGrafter"/>
</dbReference>
<dbReference type="Gene3D" id="3.30.930.10">
    <property type="entry name" value="Bira Bifunctional Protein, Domain 2"/>
    <property type="match status" value="1"/>
</dbReference>
<evidence type="ECO:0000313" key="9">
    <source>
        <dbReference type="Proteomes" id="UP000711391"/>
    </source>
</evidence>
<dbReference type="SUPFAM" id="SSF50037">
    <property type="entry name" value="C-terminal domain of transcriptional repressors"/>
    <property type="match status" value="1"/>
</dbReference>
<accession>A0A937I7W5</accession>
<dbReference type="Pfam" id="PF02237">
    <property type="entry name" value="BPL_C"/>
    <property type="match status" value="1"/>
</dbReference>